<dbReference type="SMART" id="SM00220">
    <property type="entry name" value="S_TKc"/>
    <property type="match status" value="1"/>
</dbReference>
<feature type="compositionally biased region" description="Basic and acidic residues" evidence="8">
    <location>
        <begin position="51"/>
        <end position="72"/>
    </location>
</feature>
<proteinExistence type="inferred from homology"/>
<dbReference type="GeneID" id="116213877"/>
<feature type="domain" description="Protein kinase" evidence="9">
    <location>
        <begin position="122"/>
        <end position="406"/>
    </location>
</feature>
<dbReference type="PROSITE" id="PS50011">
    <property type="entry name" value="PROTEIN_KINASE_DOM"/>
    <property type="match status" value="1"/>
</dbReference>
<dbReference type="Gene3D" id="1.10.510.10">
    <property type="entry name" value="Transferase(Phosphotransferase) domain 1"/>
    <property type="match status" value="1"/>
</dbReference>
<dbReference type="InterPro" id="IPR050108">
    <property type="entry name" value="CDK"/>
</dbReference>
<evidence type="ECO:0000313" key="10">
    <source>
        <dbReference type="EMBL" id="OWM62993.1"/>
    </source>
</evidence>
<evidence type="ECO:0000313" key="11">
    <source>
        <dbReference type="Proteomes" id="UP000197138"/>
    </source>
</evidence>
<evidence type="ECO:0000256" key="1">
    <source>
        <dbReference type="ARBA" id="ARBA00006485"/>
    </source>
</evidence>
<dbReference type="GO" id="GO:0008353">
    <property type="term" value="F:RNA polymerase II CTD heptapeptide repeat kinase activity"/>
    <property type="evidence" value="ECO:0007669"/>
    <property type="project" value="TreeGrafter"/>
</dbReference>
<evidence type="ECO:0000256" key="5">
    <source>
        <dbReference type="ARBA" id="ARBA00022777"/>
    </source>
</evidence>
<keyword evidence="2" id="KW-0723">Serine/threonine-protein kinase</keyword>
<dbReference type="GO" id="GO:0005634">
    <property type="term" value="C:nucleus"/>
    <property type="evidence" value="ECO:0007669"/>
    <property type="project" value="TreeGrafter"/>
</dbReference>
<dbReference type="PROSITE" id="PS00107">
    <property type="entry name" value="PROTEIN_KINASE_ATP"/>
    <property type="match status" value="1"/>
</dbReference>
<dbReference type="InterPro" id="IPR000719">
    <property type="entry name" value="Prot_kinase_dom"/>
</dbReference>
<dbReference type="InterPro" id="IPR017441">
    <property type="entry name" value="Protein_kinase_ATP_BS"/>
</dbReference>
<feature type="region of interest" description="Disordered" evidence="8">
    <location>
        <begin position="51"/>
        <end position="93"/>
    </location>
</feature>
<dbReference type="PANTHER" id="PTHR24056:SF529">
    <property type="entry name" value="CYCLIN-DEPENDENT KINASE"/>
    <property type="match status" value="1"/>
</dbReference>
<feature type="region of interest" description="Disordered" evidence="8">
    <location>
        <begin position="485"/>
        <end position="513"/>
    </location>
</feature>
<dbReference type="RefSeq" id="XP_031404849.1">
    <property type="nucleotide sequence ID" value="XM_031548989.1"/>
</dbReference>
<evidence type="ECO:0000256" key="3">
    <source>
        <dbReference type="ARBA" id="ARBA00022679"/>
    </source>
</evidence>
<evidence type="ECO:0000313" key="13">
    <source>
        <dbReference type="RefSeq" id="XP_031404849.1"/>
    </source>
</evidence>
<dbReference type="FunFam" id="1.10.510.10:FF:000043">
    <property type="entry name" value="probable serine/threonine-protein kinase At1g54610"/>
    <property type="match status" value="1"/>
</dbReference>
<evidence type="ECO:0000313" key="12">
    <source>
        <dbReference type="Proteomes" id="UP000515151"/>
    </source>
</evidence>
<dbReference type="SUPFAM" id="SSF56112">
    <property type="entry name" value="Protein kinase-like (PK-like)"/>
    <property type="match status" value="1"/>
</dbReference>
<keyword evidence="6 7" id="KW-0067">ATP-binding</keyword>
<evidence type="ECO:0000256" key="7">
    <source>
        <dbReference type="PROSITE-ProRule" id="PRU10141"/>
    </source>
</evidence>
<organism evidence="10 11">
    <name type="scientific">Punica granatum</name>
    <name type="common">Pomegranate</name>
    <dbReference type="NCBI Taxonomy" id="22663"/>
    <lineage>
        <taxon>Eukaryota</taxon>
        <taxon>Viridiplantae</taxon>
        <taxon>Streptophyta</taxon>
        <taxon>Embryophyta</taxon>
        <taxon>Tracheophyta</taxon>
        <taxon>Spermatophyta</taxon>
        <taxon>Magnoliopsida</taxon>
        <taxon>eudicotyledons</taxon>
        <taxon>Gunneridae</taxon>
        <taxon>Pentapetalae</taxon>
        <taxon>rosids</taxon>
        <taxon>malvids</taxon>
        <taxon>Myrtales</taxon>
        <taxon>Lythraceae</taxon>
        <taxon>Punica</taxon>
    </lineage>
</organism>
<dbReference type="PROSITE" id="PS00108">
    <property type="entry name" value="PROTEIN_KINASE_ST"/>
    <property type="match status" value="1"/>
</dbReference>
<feature type="binding site" evidence="7">
    <location>
        <position position="151"/>
    </location>
    <ligand>
        <name>ATP</name>
        <dbReference type="ChEBI" id="CHEBI:30616"/>
    </ligand>
</feature>
<accession>A0A218VRL5</accession>
<reference evidence="12" key="3">
    <citation type="journal article" date="2020" name="Plant Biotechnol. J.">
        <title>The pomegranate (Punica granatum L.) draft genome dissects genetic divergence between soft- and hard-seeded cultivars.</title>
        <authorList>
            <person name="Luo X."/>
            <person name="Li H."/>
            <person name="Wu Z."/>
            <person name="Yao W."/>
            <person name="Zhao P."/>
            <person name="Cao D."/>
            <person name="Yu H."/>
            <person name="Li K."/>
            <person name="Poudel K."/>
            <person name="Zhao D."/>
            <person name="Zhang F."/>
            <person name="Xia X."/>
            <person name="Chen L."/>
            <person name="Wang Q."/>
            <person name="Jing D."/>
            <person name="Cao S."/>
        </authorList>
    </citation>
    <scope>NUCLEOTIDE SEQUENCE [LARGE SCALE GENOMIC DNA]</scope>
</reference>
<feature type="region of interest" description="Disordered" evidence="8">
    <location>
        <begin position="535"/>
        <end position="579"/>
    </location>
</feature>
<dbReference type="GO" id="GO:0032968">
    <property type="term" value="P:positive regulation of transcription elongation by RNA polymerase II"/>
    <property type="evidence" value="ECO:0007669"/>
    <property type="project" value="TreeGrafter"/>
</dbReference>
<dbReference type="PANTHER" id="PTHR24056">
    <property type="entry name" value="CELL DIVISION PROTEIN KINASE"/>
    <property type="match status" value="1"/>
</dbReference>
<protein>
    <submittedName>
        <fullName evidence="13">Probable serine/threonine-protein kinase At1g54610</fullName>
    </submittedName>
</protein>
<dbReference type="CDD" id="cd07840">
    <property type="entry name" value="STKc_CDK9_like"/>
    <property type="match status" value="1"/>
</dbReference>
<feature type="compositionally biased region" description="Basic residues" evidence="8">
    <location>
        <begin position="73"/>
        <end position="89"/>
    </location>
</feature>
<dbReference type="FunFam" id="3.30.200.20:FF:000021">
    <property type="entry name" value="probable serine/threonine-protein kinase At1g54610"/>
    <property type="match status" value="1"/>
</dbReference>
<reference evidence="13" key="4">
    <citation type="submission" date="2025-04" db="UniProtKB">
        <authorList>
            <consortium name="RefSeq"/>
        </authorList>
    </citation>
    <scope>IDENTIFICATION</scope>
    <source>
        <tissue evidence="13">Leaf</tissue>
    </source>
</reference>
<dbReference type="EMBL" id="MTKT01006319">
    <property type="protein sequence ID" value="OWM62993.1"/>
    <property type="molecule type" value="Genomic_DNA"/>
</dbReference>
<keyword evidence="3" id="KW-0808">Transferase</keyword>
<evidence type="ECO:0000256" key="6">
    <source>
        <dbReference type="ARBA" id="ARBA00022840"/>
    </source>
</evidence>
<reference evidence="11" key="1">
    <citation type="journal article" date="2017" name="Plant J.">
        <title>The pomegranate (Punica granatum L.) genome and the genomics of punicalagin biosynthesis.</title>
        <authorList>
            <person name="Qin G."/>
            <person name="Xu C."/>
            <person name="Ming R."/>
            <person name="Tang H."/>
            <person name="Guyot R."/>
            <person name="Kramer E.M."/>
            <person name="Hu Y."/>
            <person name="Yi X."/>
            <person name="Qi Y."/>
            <person name="Xu X."/>
            <person name="Gao Z."/>
            <person name="Pan H."/>
            <person name="Jian J."/>
            <person name="Tian Y."/>
            <person name="Yue Z."/>
            <person name="Xu Y."/>
        </authorList>
    </citation>
    <scope>NUCLEOTIDE SEQUENCE [LARGE SCALE GENOMIC DNA]</scope>
    <source>
        <strain evidence="11">cv. Dabenzi</strain>
    </source>
</reference>
<dbReference type="OrthoDB" id="28397at2759"/>
<dbReference type="GO" id="GO:0005524">
    <property type="term" value="F:ATP binding"/>
    <property type="evidence" value="ECO:0007669"/>
    <property type="project" value="UniProtKB-UniRule"/>
</dbReference>
<keyword evidence="12" id="KW-1185">Reference proteome</keyword>
<dbReference type="AlphaFoldDB" id="A0A218VRL5"/>
<gene>
    <name evidence="13" type="primary">LOC116213877</name>
    <name evidence="10" type="ORF">CDL15_Pgr020287</name>
</gene>
<dbReference type="Proteomes" id="UP000515151">
    <property type="component" value="Chromosome 7"/>
</dbReference>
<dbReference type="Gene3D" id="3.30.200.20">
    <property type="entry name" value="Phosphorylase Kinase, domain 1"/>
    <property type="match status" value="1"/>
</dbReference>
<comment type="similarity">
    <text evidence="1">Belongs to the protein kinase superfamily. CMGC Ser/Thr protein kinase family. CDC2/CDKX subfamily.</text>
</comment>
<dbReference type="GO" id="GO:0000307">
    <property type="term" value="C:cyclin-dependent protein kinase holoenzyme complex"/>
    <property type="evidence" value="ECO:0007669"/>
    <property type="project" value="TreeGrafter"/>
</dbReference>
<evidence type="ECO:0000259" key="9">
    <source>
        <dbReference type="PROSITE" id="PS50011"/>
    </source>
</evidence>
<evidence type="ECO:0000256" key="8">
    <source>
        <dbReference type="SAM" id="MobiDB-lite"/>
    </source>
</evidence>
<reference evidence="10" key="2">
    <citation type="submission" date="2017-06" db="EMBL/GenBank/DDBJ databases">
        <title>The pomegranate genome and the genomics of punicalagin biosynthesis.</title>
        <authorList>
            <person name="Xu C."/>
        </authorList>
    </citation>
    <scope>NUCLEOTIDE SEQUENCE [LARGE SCALE GENOMIC DNA]</scope>
    <source>
        <tissue evidence="10">Fresh leaf</tissue>
    </source>
</reference>
<feature type="compositionally biased region" description="Low complexity" evidence="8">
    <location>
        <begin position="9"/>
        <end position="24"/>
    </location>
</feature>
<dbReference type="InterPro" id="IPR008271">
    <property type="entry name" value="Ser/Thr_kinase_AS"/>
</dbReference>
<dbReference type="InterPro" id="IPR011009">
    <property type="entry name" value="Kinase-like_dom_sf"/>
</dbReference>
<name>A0A218VRL5_PUNGR</name>
<dbReference type="Pfam" id="PF00069">
    <property type="entry name" value="Pkinase"/>
    <property type="match status" value="1"/>
</dbReference>
<dbReference type="Proteomes" id="UP000197138">
    <property type="component" value="Unassembled WGS sequence"/>
</dbReference>
<evidence type="ECO:0000256" key="2">
    <source>
        <dbReference type="ARBA" id="ARBA00022527"/>
    </source>
</evidence>
<evidence type="ECO:0000256" key="4">
    <source>
        <dbReference type="ARBA" id="ARBA00022741"/>
    </source>
</evidence>
<keyword evidence="5 13" id="KW-0418">Kinase</keyword>
<keyword evidence="4 7" id="KW-0547">Nucleotide-binding</keyword>
<feature type="region of interest" description="Disordered" evidence="8">
    <location>
        <begin position="1"/>
        <end position="32"/>
    </location>
</feature>
<sequence length="579" mass="64640">MGCVFGRQLSSSSVLGSKGVKSSSVETNKKLDDNVSVTKVDRQVSKVEVCNGERKLEAEEEKKAKDDQQSRELRRRSRTSTRPRNLPKHSHGEQVAAGWPSWLSEACGEALSGWLPRRANTFEKIDKIGQGTYSNVYKAKDMLTGKVVALKKVRFDNLEPESVKFMAREILILRRLDHPNVVKLEGLVTSRMSCSLYLVFQYMEHDLAGLAASPEIKFTESQVKCYMHQLLSGLEHCHNRHVLHRDIKGSNLLIDNDGVLKIADFGLASMFDPDNKHPMTSRVVTLWYRPPELLLGATDYGVSVDLWSAGCILAELLAGKPVMPGRTEVEQLHKIYKLCGSPSDAYWRKYKLPNATLFKPREPYKRSIKETFKNFPPSSLPLIETLLAIDPEERLTATAALQSEYFNTEPYACEPSSLPKYPPTKEIDAKRRGDEACRLRAANKAQGDDVKKTRTRQRAVRAYPAPEANAELQPNIDKRRLISQTNGKSKSEKFPPPHQDGVTSIPLGASQYFDPALPPDVPFSSTSFTYSKDLSQTFSGPVVDPVHTDAPSKRKKHSSSGSRRDKGANSRVGGNKSIS</sequence>